<evidence type="ECO:0000256" key="1">
    <source>
        <dbReference type="SAM" id="MobiDB-lite"/>
    </source>
</evidence>
<feature type="region of interest" description="Disordered" evidence="1">
    <location>
        <begin position="139"/>
        <end position="171"/>
    </location>
</feature>
<dbReference type="PANTHER" id="PTHR41248:SF1">
    <property type="entry name" value="NORD PROTEIN"/>
    <property type="match status" value="1"/>
</dbReference>
<evidence type="ECO:0000313" key="4">
    <source>
        <dbReference type="Proteomes" id="UP001293718"/>
    </source>
</evidence>
<name>A0ABU5IGG1_9BURK</name>
<dbReference type="Gene3D" id="3.40.50.410">
    <property type="entry name" value="von Willebrand factor, type A domain"/>
    <property type="match status" value="1"/>
</dbReference>
<organism evidence="3 4">
    <name type="scientific">Azohydromonas lata</name>
    <dbReference type="NCBI Taxonomy" id="45677"/>
    <lineage>
        <taxon>Bacteria</taxon>
        <taxon>Pseudomonadati</taxon>
        <taxon>Pseudomonadota</taxon>
        <taxon>Betaproteobacteria</taxon>
        <taxon>Burkholderiales</taxon>
        <taxon>Sphaerotilaceae</taxon>
        <taxon>Azohydromonas</taxon>
    </lineage>
</organism>
<feature type="non-terminal residue" evidence="3">
    <location>
        <position position="1"/>
    </location>
</feature>
<reference evidence="3 4" key="1">
    <citation type="submission" date="2023-11" db="EMBL/GenBank/DDBJ databases">
        <title>Draft genome of Azohydromonas lata strain H1 (DSM1123), a polyhydroxyalkanoate producer.</title>
        <authorList>
            <person name="Traversa D."/>
            <person name="D'Addabbo P."/>
            <person name="Pazzani C."/>
            <person name="Manzari C."/>
            <person name="Chiara M."/>
            <person name="Scrascia M."/>
        </authorList>
    </citation>
    <scope>NUCLEOTIDE SEQUENCE [LARGE SCALE GENOMIC DNA]</scope>
    <source>
        <strain evidence="3 4">H1</strain>
    </source>
</reference>
<proteinExistence type="predicted"/>
<sequence>RDSEVLALPPRLAVFPEAALNRALYLWLAALSAAVDEIAATPEGAAQGWIALNLAATRLALQRFPGLRERHAQLVDAHLAQRPRPQRLKGRAAEAEAAVQAALRASVDGGDVALPATPVLPGEVSPLWLWVEHAAGAAAAPARPDAGEAEPQAQRPPGVTDAKRRAAQRTVDERDGNPLLLVFRAEALLSWSEHVKVNRGDDDSDDGNALAAANDMEKLSIAPDGQTLAARVKFDLDLPSASADDIPLGPGIQLPEWDYKAGVLRPAYCAAQMLVSRPAEPFVPPPALKATARRVRRRLELLRAAPRWQRGEVSGEELDLDAWVRLQSDAGARSEAPAVHARRVKAERSLATLLLADLSLSTDAYATNEARIIDVIRDALFVFGEALSAGGDAFEMLGFSSVRRQHVRMHCLKGFDEPWGAAPRARVGAVKPGYYTRMGAAIRLATQRLQRRGERQRLLLLLTDGKPNDLDQYEGRYGLEDTRHAVQAARAAGLVPFCVSIDDQGHDYLPMLFGTKGYAQVHRATELVGRLAQVYATLTR</sequence>
<dbReference type="CDD" id="cd01454">
    <property type="entry name" value="vWA_norD_type"/>
    <property type="match status" value="1"/>
</dbReference>
<dbReference type="InterPro" id="IPR051928">
    <property type="entry name" value="NorD/CobT"/>
</dbReference>
<keyword evidence="4" id="KW-1185">Reference proteome</keyword>
<dbReference type="SUPFAM" id="SSF53300">
    <property type="entry name" value="vWA-like"/>
    <property type="match status" value="1"/>
</dbReference>
<evidence type="ECO:0000259" key="2">
    <source>
        <dbReference type="PROSITE" id="PS50234"/>
    </source>
</evidence>
<dbReference type="InterPro" id="IPR036465">
    <property type="entry name" value="vWFA_dom_sf"/>
</dbReference>
<gene>
    <name evidence="3" type="ORF">SM757_14265</name>
</gene>
<evidence type="ECO:0000313" key="3">
    <source>
        <dbReference type="EMBL" id="MDZ5457740.1"/>
    </source>
</evidence>
<dbReference type="SMART" id="SM00327">
    <property type="entry name" value="VWA"/>
    <property type="match status" value="1"/>
</dbReference>
<dbReference type="Proteomes" id="UP001293718">
    <property type="component" value="Unassembled WGS sequence"/>
</dbReference>
<dbReference type="PANTHER" id="PTHR41248">
    <property type="entry name" value="NORD PROTEIN"/>
    <property type="match status" value="1"/>
</dbReference>
<feature type="domain" description="VWFA" evidence="2">
    <location>
        <begin position="357"/>
        <end position="538"/>
    </location>
</feature>
<protein>
    <submittedName>
        <fullName evidence="3">VWA domain-containing protein</fullName>
    </submittedName>
</protein>
<accession>A0ABU5IGG1</accession>
<dbReference type="RefSeq" id="WP_322465974.1">
    <property type="nucleotide sequence ID" value="NZ_JAXOJX010000022.1"/>
</dbReference>
<dbReference type="EMBL" id="JAXOJX010000022">
    <property type="protein sequence ID" value="MDZ5457740.1"/>
    <property type="molecule type" value="Genomic_DNA"/>
</dbReference>
<comment type="caution">
    <text evidence="3">The sequence shown here is derived from an EMBL/GenBank/DDBJ whole genome shotgun (WGS) entry which is preliminary data.</text>
</comment>
<dbReference type="PROSITE" id="PS50234">
    <property type="entry name" value="VWFA"/>
    <property type="match status" value="1"/>
</dbReference>
<dbReference type="InterPro" id="IPR002035">
    <property type="entry name" value="VWF_A"/>
</dbReference>
<dbReference type="Pfam" id="PF00092">
    <property type="entry name" value="VWA"/>
    <property type="match status" value="1"/>
</dbReference>